<evidence type="ECO:0000256" key="1">
    <source>
        <dbReference type="SAM" id="MobiDB-lite"/>
    </source>
</evidence>
<feature type="region of interest" description="Disordered" evidence="1">
    <location>
        <begin position="185"/>
        <end position="206"/>
    </location>
</feature>
<dbReference type="InterPro" id="IPR016181">
    <property type="entry name" value="Acyl_CoA_acyltransferase"/>
</dbReference>
<feature type="domain" description="N-acetyltransferase" evidence="2">
    <location>
        <begin position="9"/>
        <end position="186"/>
    </location>
</feature>
<gene>
    <name evidence="3" type="ORF">GOEFS_105_00370</name>
</gene>
<dbReference type="PANTHER" id="PTHR43792">
    <property type="entry name" value="GNAT FAMILY, PUTATIVE (AFU_ORTHOLOGUE AFUA_3G00765)-RELATED-RELATED"/>
    <property type="match status" value="1"/>
</dbReference>
<comment type="caution">
    <text evidence="3">The sequence shown here is derived from an EMBL/GenBank/DDBJ whole genome shotgun (WGS) entry which is preliminary data.</text>
</comment>
<dbReference type="eggNOG" id="COG1670">
    <property type="taxonomic scope" value="Bacteria"/>
</dbReference>
<dbReference type="PANTHER" id="PTHR43792:SF1">
    <property type="entry name" value="N-ACETYLTRANSFERASE DOMAIN-CONTAINING PROTEIN"/>
    <property type="match status" value="1"/>
</dbReference>
<dbReference type="EMBL" id="BAEH01000105">
    <property type="protein sequence ID" value="GAB20026.1"/>
    <property type="molecule type" value="Genomic_DNA"/>
</dbReference>
<dbReference type="Gene3D" id="3.40.630.30">
    <property type="match status" value="1"/>
</dbReference>
<dbReference type="GO" id="GO:0016747">
    <property type="term" value="F:acyltransferase activity, transferring groups other than amino-acyl groups"/>
    <property type="evidence" value="ECO:0007669"/>
    <property type="project" value="InterPro"/>
</dbReference>
<sequence>MLFIGTARLQLAPVTDNDVDDLHALDSDRSVMRFVNGGIPTPRRDIADWVIPRAQAEYAAYGTGLWTIRRSAGGGFVGWTSLRTPRHSNRSELELSYRLRRDGWGRGIATEATTALVAMSFEQLATQRIFASTLAMNTGSRRVMQKLGMRLSAIHISDEQILSGFERDEVEYELMREHWFNRLPRHASRPPENRPSWPPKHARHSA</sequence>
<proteinExistence type="predicted"/>
<dbReference type="InterPro" id="IPR000182">
    <property type="entry name" value="GNAT_dom"/>
</dbReference>
<dbReference type="STRING" id="1077974.GOEFS_105_00370"/>
<dbReference type="Pfam" id="PF13302">
    <property type="entry name" value="Acetyltransf_3"/>
    <property type="match status" value="1"/>
</dbReference>
<organism evidence="3 4">
    <name type="scientific">Gordonia effusa NBRC 100432</name>
    <dbReference type="NCBI Taxonomy" id="1077974"/>
    <lineage>
        <taxon>Bacteria</taxon>
        <taxon>Bacillati</taxon>
        <taxon>Actinomycetota</taxon>
        <taxon>Actinomycetes</taxon>
        <taxon>Mycobacteriales</taxon>
        <taxon>Gordoniaceae</taxon>
        <taxon>Gordonia</taxon>
    </lineage>
</organism>
<reference evidence="3 4" key="1">
    <citation type="submission" date="2011-12" db="EMBL/GenBank/DDBJ databases">
        <title>Whole genome shotgun sequence of Gordonia effusa NBRC 100432.</title>
        <authorList>
            <person name="Yoshida I."/>
            <person name="Takarada H."/>
            <person name="Hosoyama A."/>
            <person name="Tsuchikane K."/>
            <person name="Katsumata H."/>
            <person name="Yamazaki S."/>
            <person name="Fujita N."/>
        </authorList>
    </citation>
    <scope>NUCLEOTIDE SEQUENCE [LARGE SCALE GENOMIC DNA]</scope>
    <source>
        <strain evidence="3 4">NBRC 100432</strain>
    </source>
</reference>
<dbReference type="SUPFAM" id="SSF55729">
    <property type="entry name" value="Acyl-CoA N-acyltransferases (Nat)"/>
    <property type="match status" value="1"/>
</dbReference>
<name>H0R4M5_9ACTN</name>
<dbReference type="RefSeq" id="WP_007319361.1">
    <property type="nucleotide sequence ID" value="NZ_BAEH01000105.1"/>
</dbReference>
<dbReference type="PROSITE" id="PS51186">
    <property type="entry name" value="GNAT"/>
    <property type="match status" value="1"/>
</dbReference>
<keyword evidence="3" id="KW-0808">Transferase</keyword>
<accession>H0R4M5</accession>
<evidence type="ECO:0000313" key="4">
    <source>
        <dbReference type="Proteomes" id="UP000035034"/>
    </source>
</evidence>
<evidence type="ECO:0000313" key="3">
    <source>
        <dbReference type="EMBL" id="GAB20026.1"/>
    </source>
</evidence>
<dbReference type="InterPro" id="IPR051531">
    <property type="entry name" value="N-acetyltransferase"/>
</dbReference>
<dbReference type="AlphaFoldDB" id="H0R4M5"/>
<protein>
    <submittedName>
        <fullName evidence="3">Putative acetyltransferase</fullName>
    </submittedName>
</protein>
<evidence type="ECO:0000259" key="2">
    <source>
        <dbReference type="PROSITE" id="PS51186"/>
    </source>
</evidence>
<keyword evidence="4" id="KW-1185">Reference proteome</keyword>
<dbReference type="Proteomes" id="UP000035034">
    <property type="component" value="Unassembled WGS sequence"/>
</dbReference>